<dbReference type="InterPro" id="IPR050739">
    <property type="entry name" value="MFP"/>
</dbReference>
<dbReference type="PANTHER" id="PTHR30386">
    <property type="entry name" value="MEMBRANE FUSION SUBUNIT OF EMRAB-TOLC MULTIDRUG EFFLUX PUMP"/>
    <property type="match status" value="1"/>
</dbReference>
<evidence type="ECO:0000256" key="1">
    <source>
        <dbReference type="ARBA" id="ARBA00004377"/>
    </source>
</evidence>
<evidence type="ECO:0000259" key="11">
    <source>
        <dbReference type="Pfam" id="PF26002"/>
    </source>
</evidence>
<dbReference type="SUPFAM" id="SSF51230">
    <property type="entry name" value="Single hybrid motif"/>
    <property type="match status" value="1"/>
</dbReference>
<dbReference type="PRINTS" id="PR01490">
    <property type="entry name" value="RTXTOXIND"/>
</dbReference>
<dbReference type="RefSeq" id="WP_210804184.1">
    <property type="nucleotide sequence ID" value="NZ_JAGQDE010000030.1"/>
</dbReference>
<keyword evidence="13" id="KW-1185">Reference proteome</keyword>
<evidence type="ECO:0000256" key="3">
    <source>
        <dbReference type="ARBA" id="ARBA00022448"/>
    </source>
</evidence>
<dbReference type="EMBL" id="JAGQDE010000030">
    <property type="protein sequence ID" value="MBQ0961507.1"/>
    <property type="molecule type" value="Genomic_DNA"/>
</dbReference>
<proteinExistence type="inferred from homology"/>
<dbReference type="InterPro" id="IPR010129">
    <property type="entry name" value="T1SS_HlyD"/>
</dbReference>
<evidence type="ECO:0000313" key="13">
    <source>
        <dbReference type="Proteomes" id="UP000678374"/>
    </source>
</evidence>
<dbReference type="Pfam" id="PF25917">
    <property type="entry name" value="BSH_RND"/>
    <property type="match status" value="1"/>
</dbReference>
<gene>
    <name evidence="12" type="ORF">KAK06_21345</name>
</gene>
<dbReference type="Pfam" id="PF26002">
    <property type="entry name" value="Beta-barrel_AprE"/>
    <property type="match status" value="1"/>
</dbReference>
<evidence type="ECO:0000256" key="5">
    <source>
        <dbReference type="ARBA" id="ARBA00022519"/>
    </source>
</evidence>
<protein>
    <recommendedName>
        <fullName evidence="9">Membrane fusion protein (MFP) family protein</fullName>
    </recommendedName>
</protein>
<dbReference type="GO" id="GO:0005886">
    <property type="term" value="C:plasma membrane"/>
    <property type="evidence" value="ECO:0007669"/>
    <property type="project" value="UniProtKB-SubCell"/>
</dbReference>
<dbReference type="InterPro" id="IPR058625">
    <property type="entry name" value="MdtA-like_BSH"/>
</dbReference>
<keyword evidence="7" id="KW-1133">Transmembrane helix</keyword>
<feature type="domain" description="Multidrug resistance protein MdtA-like barrel-sandwich hybrid" evidence="10">
    <location>
        <begin position="34"/>
        <end position="295"/>
    </location>
</feature>
<dbReference type="InterPro" id="IPR058982">
    <property type="entry name" value="Beta-barrel_AprE"/>
</dbReference>
<comment type="similarity">
    <text evidence="2 9">Belongs to the membrane fusion protein (MFP) (TC 8.A.1) family.</text>
</comment>
<keyword evidence="4 9" id="KW-1003">Cell membrane</keyword>
<dbReference type="NCBIfam" id="TIGR01843">
    <property type="entry name" value="type_I_hlyD"/>
    <property type="match status" value="1"/>
</dbReference>
<evidence type="ECO:0000256" key="9">
    <source>
        <dbReference type="RuleBase" id="RU365093"/>
    </source>
</evidence>
<evidence type="ECO:0000256" key="7">
    <source>
        <dbReference type="ARBA" id="ARBA00022989"/>
    </source>
</evidence>
<dbReference type="Gene3D" id="2.40.30.170">
    <property type="match status" value="1"/>
</dbReference>
<dbReference type="Proteomes" id="UP000678374">
    <property type="component" value="Unassembled WGS sequence"/>
</dbReference>
<evidence type="ECO:0000256" key="8">
    <source>
        <dbReference type="ARBA" id="ARBA00023136"/>
    </source>
</evidence>
<keyword evidence="8" id="KW-0472">Membrane</keyword>
<sequence length="411" mass="44314">MTLGVLLVAWASMVETDVVAVASGHIRPTASVRTVQSMESGTVLKLLVQEGDQVKEGQVLLALDAQQAGTDLLAAQRALVANLAMAAELNRVAADATADEQAESRVPSDVPLAIWREAERHAASEMRARREAQRDLRREATARWIQADAEWRTAVQDEQRLASLTRAGQQQLTAIAQLHADGFFSQLSMAERQRDQAARNDEEAAQRARVGALLASRDAARVRLDALRSEFQSRAATELQSLRAQEPQLVQALAHAEARRGRLDLVAPVDGVVKDMLVNGPGQVVASGTTVMSVVPASVALKAEVWLGHSDVGQVEVGQAARVKLAAFPFQRHGWLDGRVTRLAPDVSMAQSDGTERGFRAEVQLAQPQGEGMPVRAGMAVQAEIVLARRTLLSYLLSPVLAASHDAAQER</sequence>
<keyword evidence="6" id="KW-0812">Transmembrane</keyword>
<evidence type="ECO:0000256" key="2">
    <source>
        <dbReference type="ARBA" id="ARBA00009477"/>
    </source>
</evidence>
<keyword evidence="5 9" id="KW-0997">Cell inner membrane</keyword>
<evidence type="ECO:0000313" key="12">
    <source>
        <dbReference type="EMBL" id="MBQ0961507.1"/>
    </source>
</evidence>
<dbReference type="AlphaFoldDB" id="A0A940YRE4"/>
<organism evidence="12 13">
    <name type="scientific">Ideonella aquatica</name>
    <dbReference type="NCBI Taxonomy" id="2824119"/>
    <lineage>
        <taxon>Bacteria</taxon>
        <taxon>Pseudomonadati</taxon>
        <taxon>Pseudomonadota</taxon>
        <taxon>Betaproteobacteria</taxon>
        <taxon>Burkholderiales</taxon>
        <taxon>Sphaerotilaceae</taxon>
        <taxon>Ideonella</taxon>
    </lineage>
</organism>
<accession>A0A940YRE4</accession>
<dbReference type="Gene3D" id="2.40.50.100">
    <property type="match status" value="1"/>
</dbReference>
<reference evidence="12" key="1">
    <citation type="submission" date="2021-04" db="EMBL/GenBank/DDBJ databases">
        <title>The genome sequence of Ideonella sp. 4Y11.</title>
        <authorList>
            <person name="Liu Y."/>
        </authorList>
    </citation>
    <scope>NUCLEOTIDE SEQUENCE</scope>
    <source>
        <strain evidence="12">4Y11</strain>
    </source>
</reference>
<comment type="subcellular location">
    <subcellularLocation>
        <location evidence="1 9">Cell inner membrane</location>
        <topology evidence="1 9">Single-pass membrane protein</topology>
    </subcellularLocation>
</comment>
<dbReference type="PANTHER" id="PTHR30386:SF26">
    <property type="entry name" value="TRANSPORT PROTEIN COMB"/>
    <property type="match status" value="1"/>
</dbReference>
<evidence type="ECO:0000256" key="6">
    <source>
        <dbReference type="ARBA" id="ARBA00022692"/>
    </source>
</evidence>
<keyword evidence="3 9" id="KW-0813">Transport</keyword>
<dbReference type="GO" id="GO:0015031">
    <property type="term" value="P:protein transport"/>
    <property type="evidence" value="ECO:0007669"/>
    <property type="project" value="InterPro"/>
</dbReference>
<evidence type="ECO:0000256" key="4">
    <source>
        <dbReference type="ARBA" id="ARBA00022475"/>
    </source>
</evidence>
<evidence type="ECO:0000259" key="10">
    <source>
        <dbReference type="Pfam" id="PF25917"/>
    </source>
</evidence>
<feature type="domain" description="AprE-like beta-barrel" evidence="11">
    <location>
        <begin position="304"/>
        <end position="386"/>
    </location>
</feature>
<dbReference type="InterPro" id="IPR011053">
    <property type="entry name" value="Single_hybrid_motif"/>
</dbReference>
<comment type="caution">
    <text evidence="12">The sequence shown here is derived from an EMBL/GenBank/DDBJ whole genome shotgun (WGS) entry which is preliminary data.</text>
</comment>
<name>A0A940YRE4_9BURK</name>